<dbReference type="PANTHER" id="PTHR42967:SF1">
    <property type="entry name" value="MBL FOLD METALLO-HYDROLASE"/>
    <property type="match status" value="1"/>
</dbReference>
<dbReference type="PANTHER" id="PTHR42967">
    <property type="entry name" value="METAL DEPENDENT HYDROLASE"/>
    <property type="match status" value="1"/>
</dbReference>
<evidence type="ECO:0008006" key="2">
    <source>
        <dbReference type="Google" id="ProtNLM"/>
    </source>
</evidence>
<evidence type="ECO:0000313" key="1">
    <source>
        <dbReference type="EMBL" id="MPM51438.1"/>
    </source>
</evidence>
<organism evidence="1">
    <name type="scientific">bioreactor metagenome</name>
    <dbReference type="NCBI Taxonomy" id="1076179"/>
    <lineage>
        <taxon>unclassified sequences</taxon>
        <taxon>metagenomes</taxon>
        <taxon>ecological metagenomes</taxon>
    </lineage>
</organism>
<dbReference type="InterPro" id="IPR036866">
    <property type="entry name" value="RibonucZ/Hydroxyglut_hydro"/>
</dbReference>
<gene>
    <name evidence="1" type="ORF">SDC9_98187</name>
</gene>
<reference evidence="1" key="1">
    <citation type="submission" date="2019-08" db="EMBL/GenBank/DDBJ databases">
        <authorList>
            <person name="Kucharzyk K."/>
            <person name="Murdoch R.W."/>
            <person name="Higgins S."/>
            <person name="Loffler F."/>
        </authorList>
    </citation>
    <scope>NUCLEOTIDE SEQUENCE</scope>
</reference>
<accession>A0A645AFE8</accession>
<dbReference type="AlphaFoldDB" id="A0A645AFE8"/>
<dbReference type="EMBL" id="VSSQ01013416">
    <property type="protein sequence ID" value="MPM51438.1"/>
    <property type="molecule type" value="Genomic_DNA"/>
</dbReference>
<dbReference type="Pfam" id="PF13483">
    <property type="entry name" value="Lactamase_B_3"/>
    <property type="match status" value="1"/>
</dbReference>
<dbReference type="SUPFAM" id="SSF56281">
    <property type="entry name" value="Metallo-hydrolase/oxidoreductase"/>
    <property type="match status" value="1"/>
</dbReference>
<sequence>MTVTWLGHACFLLEQDGYRIVVDPYTGVPGYPALELEAHGVYCSHGHFDHSYTDGVTLLPGRESPFSVKEVPSFHDGEEGALRGENTIRVFSAGDVRVCHLGDLGHLLSEKQAEAVGRCDVLLVPVGGTFTVDAAGAKAVCDALRPRIVVPMHYRHAPFGLEKVSGVEDFLALWPQGTVQRLPGSSFTYLAKEGGETTAPVVLVPRYPA</sequence>
<dbReference type="Gene3D" id="3.60.15.10">
    <property type="entry name" value="Ribonuclease Z/Hydroxyacylglutathione hydrolase-like"/>
    <property type="match status" value="1"/>
</dbReference>
<proteinExistence type="predicted"/>
<name>A0A645AFE8_9ZZZZ</name>
<protein>
    <recommendedName>
        <fullName evidence="2">Metallo-beta-lactamase domain-containing protein</fullName>
    </recommendedName>
</protein>
<comment type="caution">
    <text evidence="1">The sequence shown here is derived from an EMBL/GenBank/DDBJ whole genome shotgun (WGS) entry which is preliminary data.</text>
</comment>